<accession>A0A318LDG8</accession>
<evidence type="ECO:0000313" key="3">
    <source>
        <dbReference type="Proteomes" id="UP000247892"/>
    </source>
</evidence>
<dbReference type="Proteomes" id="UP000247892">
    <property type="component" value="Unassembled WGS sequence"/>
</dbReference>
<dbReference type="PANTHER" id="PTHR43194:SF2">
    <property type="entry name" value="PEROXISOMAL MEMBRANE PROTEIN LPX1"/>
    <property type="match status" value="1"/>
</dbReference>
<gene>
    <name evidence="2" type="ORF">BA062_35390</name>
</gene>
<dbReference type="PANTHER" id="PTHR43194">
    <property type="entry name" value="HYDROLASE ALPHA/BETA FOLD FAMILY"/>
    <property type="match status" value="1"/>
</dbReference>
<proteinExistence type="predicted"/>
<organism evidence="2 3">
    <name type="scientific">Prauserella flavalba</name>
    <dbReference type="NCBI Taxonomy" id="1477506"/>
    <lineage>
        <taxon>Bacteria</taxon>
        <taxon>Bacillati</taxon>
        <taxon>Actinomycetota</taxon>
        <taxon>Actinomycetes</taxon>
        <taxon>Pseudonocardiales</taxon>
        <taxon>Pseudonocardiaceae</taxon>
        <taxon>Prauserella</taxon>
    </lineage>
</organism>
<comment type="caution">
    <text evidence="2">The sequence shown here is derived from an EMBL/GenBank/DDBJ whole genome shotgun (WGS) entry which is preliminary data.</text>
</comment>
<name>A0A318LDG8_9PSEU</name>
<dbReference type="AlphaFoldDB" id="A0A318LDG8"/>
<dbReference type="InterPro" id="IPR000073">
    <property type="entry name" value="AB_hydrolase_1"/>
</dbReference>
<keyword evidence="3" id="KW-1185">Reference proteome</keyword>
<evidence type="ECO:0000259" key="1">
    <source>
        <dbReference type="Pfam" id="PF12697"/>
    </source>
</evidence>
<evidence type="ECO:0000313" key="2">
    <source>
        <dbReference type="EMBL" id="PXY18403.1"/>
    </source>
</evidence>
<dbReference type="OrthoDB" id="3210844at2"/>
<dbReference type="GO" id="GO:0016787">
    <property type="term" value="F:hydrolase activity"/>
    <property type="evidence" value="ECO:0007669"/>
    <property type="project" value="UniProtKB-KW"/>
</dbReference>
<sequence length="260" mass="27708">MTQRVGDIDVAFRAEGAGPAVVFVHGLAEDHTSWRTQQDALTDYRTYAYDLRGHGGTSLGAADGSPEQLRDDLIGFLEAVSGPAICIGFSLGGTVVLGAAARRPDLVRAAVVLGTSTVVGRAAVGFYQERIERVRQGDRVAEAMHSDTTAALRNARTDVGQLTKWRLEAIGSGLGYVNAARAMAQLYERPLTPALAGIRCAVTVIGAEHDMFCPRKAADIILGSLPHAEYAEIPDAGHLMNVDQPEAVTKTLRQALESTR</sequence>
<dbReference type="Pfam" id="PF12697">
    <property type="entry name" value="Abhydrolase_6"/>
    <property type="match status" value="1"/>
</dbReference>
<dbReference type="RefSeq" id="WP_110343613.1">
    <property type="nucleotide sequence ID" value="NZ_MASU01000021.1"/>
</dbReference>
<dbReference type="InterPro" id="IPR029058">
    <property type="entry name" value="AB_hydrolase_fold"/>
</dbReference>
<protein>
    <submittedName>
        <fullName evidence="2">Alpha/beta hydrolase</fullName>
    </submittedName>
</protein>
<reference evidence="2 3" key="1">
    <citation type="submission" date="2016-07" db="EMBL/GenBank/DDBJ databases">
        <title>Draft genome sequence of Prauserella sp. YIM 121212, isolated from alkaline soil.</title>
        <authorList>
            <person name="Ruckert C."/>
            <person name="Albersmeier A."/>
            <person name="Jiang C.-L."/>
            <person name="Jiang Y."/>
            <person name="Kalinowski J."/>
            <person name="Schneider O."/>
            <person name="Winkler A."/>
            <person name="Zotchev S.B."/>
        </authorList>
    </citation>
    <scope>NUCLEOTIDE SEQUENCE [LARGE SCALE GENOMIC DNA]</scope>
    <source>
        <strain evidence="2 3">YIM 121212</strain>
    </source>
</reference>
<dbReference type="InterPro" id="IPR050228">
    <property type="entry name" value="Carboxylesterase_BioH"/>
</dbReference>
<feature type="domain" description="AB hydrolase-1" evidence="1">
    <location>
        <begin position="21"/>
        <end position="248"/>
    </location>
</feature>
<dbReference type="Gene3D" id="3.40.50.1820">
    <property type="entry name" value="alpha/beta hydrolase"/>
    <property type="match status" value="1"/>
</dbReference>
<dbReference type="SUPFAM" id="SSF53474">
    <property type="entry name" value="alpha/beta-Hydrolases"/>
    <property type="match status" value="1"/>
</dbReference>
<dbReference type="EMBL" id="MASU01000021">
    <property type="protein sequence ID" value="PXY18403.1"/>
    <property type="molecule type" value="Genomic_DNA"/>
</dbReference>
<keyword evidence="2" id="KW-0378">Hydrolase</keyword>